<name>A0ABT1PS95_9ACTN</name>
<evidence type="ECO:0000313" key="4">
    <source>
        <dbReference type="Proteomes" id="UP001057702"/>
    </source>
</evidence>
<dbReference type="GO" id="GO:0016798">
    <property type="term" value="F:hydrolase activity, acting on glycosyl bonds"/>
    <property type="evidence" value="ECO:0007669"/>
    <property type="project" value="UniProtKB-KW"/>
</dbReference>
<evidence type="ECO:0000256" key="1">
    <source>
        <dbReference type="SAM" id="SignalP"/>
    </source>
</evidence>
<keyword evidence="4" id="KW-1185">Reference proteome</keyword>
<dbReference type="PANTHER" id="PTHR40446:SF2">
    <property type="entry name" value="N-ACETYLGLUCOSAMINE-1-PHOSPHODIESTER ALPHA-N-ACETYLGLUCOSAMINIDASE"/>
    <property type="match status" value="1"/>
</dbReference>
<keyword evidence="1" id="KW-0732">Signal</keyword>
<proteinExistence type="predicted"/>
<dbReference type="RefSeq" id="WP_255918852.1">
    <property type="nucleotide sequence ID" value="NZ_JANFNG010000002.1"/>
</dbReference>
<organism evidence="3 4">
    <name type="scientific">Streptomyces humicola</name>
    <dbReference type="NCBI Taxonomy" id="2953240"/>
    <lineage>
        <taxon>Bacteria</taxon>
        <taxon>Bacillati</taxon>
        <taxon>Actinomycetota</taxon>
        <taxon>Actinomycetes</taxon>
        <taxon>Kitasatosporales</taxon>
        <taxon>Streptomycetaceae</taxon>
        <taxon>Streptomyces</taxon>
    </lineage>
</organism>
<feature type="signal peptide" evidence="1">
    <location>
        <begin position="1"/>
        <end position="32"/>
    </location>
</feature>
<keyword evidence="3" id="KW-0326">Glycosidase</keyword>
<reference evidence="3" key="1">
    <citation type="submission" date="2022-06" db="EMBL/GenBank/DDBJ databases">
        <title>Draft genome sequence of Streptomyces sp. RB6PN25 isolated from peat swamp forest in Thailand.</title>
        <authorList>
            <person name="Duangmal K."/>
            <person name="Klaysubun C."/>
        </authorList>
    </citation>
    <scope>NUCLEOTIDE SEQUENCE</scope>
    <source>
        <strain evidence="3">RB6PN25</strain>
    </source>
</reference>
<gene>
    <name evidence="3" type="ORF">NGB36_05125</name>
</gene>
<feature type="domain" description="Phosphodiester glycosidase" evidence="2">
    <location>
        <begin position="234"/>
        <end position="408"/>
    </location>
</feature>
<dbReference type="PANTHER" id="PTHR40446">
    <property type="entry name" value="N-ACETYLGLUCOSAMINE-1-PHOSPHODIESTER ALPHA-N-ACETYLGLUCOSAMINIDASE"/>
    <property type="match status" value="1"/>
</dbReference>
<evidence type="ECO:0000313" key="3">
    <source>
        <dbReference type="EMBL" id="MCQ4079988.1"/>
    </source>
</evidence>
<feature type="chain" id="PRO_5047056395" evidence="1">
    <location>
        <begin position="33"/>
        <end position="411"/>
    </location>
</feature>
<evidence type="ECO:0000259" key="2">
    <source>
        <dbReference type="Pfam" id="PF09992"/>
    </source>
</evidence>
<dbReference type="Proteomes" id="UP001057702">
    <property type="component" value="Unassembled WGS sequence"/>
</dbReference>
<dbReference type="InterPro" id="IPR018711">
    <property type="entry name" value="NAGPA"/>
</dbReference>
<comment type="caution">
    <text evidence="3">The sequence shown here is derived from an EMBL/GenBank/DDBJ whole genome shotgun (WGS) entry which is preliminary data.</text>
</comment>
<protein>
    <submittedName>
        <fullName evidence="3">Phosphodiester glycosidase family protein</fullName>
    </submittedName>
</protein>
<dbReference type="Pfam" id="PF09992">
    <property type="entry name" value="NAGPA"/>
    <property type="match status" value="1"/>
</dbReference>
<sequence>MLSRRSRARAAGTLLVAWSALISGAGAGSAIAAPSIHFVDDVQVAPGVYYREFVLHSSHGRAYGHLLVADLSNPHVTVDLLHAGAVTERATVSRMADDEGAVGGINADFFDISEVGRHPVEATGATVGPAIADSEAIKGAVPRGQRFGPSLPPGTSTQDVIAVGTDNVARLERLTVSGSVSTPYGRYPLRGLNQYALPVNGIGAFTSRWGSASRARAVCGTDYRWRDGCTDDTFEVTVRDGKVTGTDDEPGYGPISPGTVVLIGREQGAQQLRRLQPGDRVNVTSGLVSSDHVPLRFAAGGFPIVRNGQPLPGLDDRVPAIRTSAGYGDDGHTFYMLALDGSRADRPGLTISELADVMTNLGADGAIDLDGGGSSTLVTRGPDSDGVTVRNHPSGGAERMVPEGIGVFAGE</sequence>
<accession>A0ABT1PS95</accession>
<dbReference type="EMBL" id="JANFNG010000002">
    <property type="protein sequence ID" value="MCQ4079988.1"/>
    <property type="molecule type" value="Genomic_DNA"/>
</dbReference>
<keyword evidence="3" id="KW-0378">Hydrolase</keyword>